<feature type="active site" evidence="1">
    <location>
        <position position="127"/>
    </location>
</feature>
<evidence type="ECO:0000256" key="1">
    <source>
        <dbReference type="PIRSR" id="PIRSR611757-1"/>
    </source>
</evidence>
<dbReference type="KEGG" id="dap:Dacet_0441"/>
<gene>
    <name evidence="3" type="ordered locus">Dacet_0441</name>
</gene>
<dbReference type="InterPro" id="IPR043426">
    <property type="entry name" value="MltB-like"/>
</dbReference>
<evidence type="ECO:0000313" key="3">
    <source>
        <dbReference type="EMBL" id="ADD67240.1"/>
    </source>
</evidence>
<dbReference type="FunCoup" id="D4H3F6">
    <property type="interactions" value="81"/>
</dbReference>
<dbReference type="NCBIfam" id="TIGR02282">
    <property type="entry name" value="MltB"/>
    <property type="match status" value="1"/>
</dbReference>
<dbReference type="GO" id="GO:0009253">
    <property type="term" value="P:peptidoglycan catabolic process"/>
    <property type="evidence" value="ECO:0007669"/>
    <property type="project" value="TreeGrafter"/>
</dbReference>
<dbReference type="InterPro" id="IPR011757">
    <property type="entry name" value="Lytic_transglycosylase_MltB"/>
</dbReference>
<keyword evidence="4" id="KW-1185">Reference proteome</keyword>
<dbReference type="EMBL" id="CP001968">
    <property type="protein sequence ID" value="ADD67240.1"/>
    <property type="molecule type" value="Genomic_DNA"/>
</dbReference>
<dbReference type="PaxDb" id="522772-Dacet_0441"/>
<proteinExistence type="predicted"/>
<dbReference type="SUPFAM" id="SSF53955">
    <property type="entry name" value="Lysozyme-like"/>
    <property type="match status" value="1"/>
</dbReference>
<dbReference type="InterPro" id="IPR031304">
    <property type="entry name" value="SLT_2"/>
</dbReference>
<dbReference type="AlphaFoldDB" id="D4H3F6"/>
<dbReference type="OrthoDB" id="9808544at2"/>
<dbReference type="eggNOG" id="COG2951">
    <property type="taxonomic scope" value="Bacteria"/>
</dbReference>
<feature type="domain" description="Transglycosylase SLT" evidence="2">
    <location>
        <begin position="33"/>
        <end position="322"/>
    </location>
</feature>
<sequence precursor="true">MIKKDQKHLMNKFLLTLVLICFSVTGFAAKLTPELESFAHRVAVNGRISEKAVLGWLKRVKRTDECIDLMDRQAESKEWKDYKPHFIYDRKINRGVYFKGRYPKTLAKAKRIYGVDPNIVVAILGVETDYGSYALRHRAMDALYTLAFFYPRRADYFKRELEALMIYSYRNKLDPFNLKSSYAGAVGMPQFMPTNIMKYGVEFSGDGRINIFKSGADSIGSIANYLHGHGWKEGEPLAVKVYTKGTKWQKYLNQGITPKYTVAEMQRSGLTPSMNVNPKLKGSLVEVLGDDGPEFWIVFNNFYVVTRYNPSVKYALAVTILGKHIEIKTR</sequence>
<accession>D4H3F6</accession>
<dbReference type="PANTHER" id="PTHR30163">
    <property type="entry name" value="MEMBRANE-BOUND LYTIC MUREIN TRANSGLYCOSYLASE B"/>
    <property type="match status" value="1"/>
</dbReference>
<dbReference type="GO" id="GO:0008933">
    <property type="term" value="F:peptidoglycan lytic transglycosylase activity"/>
    <property type="evidence" value="ECO:0007669"/>
    <property type="project" value="TreeGrafter"/>
</dbReference>
<evidence type="ECO:0000313" key="4">
    <source>
        <dbReference type="Proteomes" id="UP000002012"/>
    </source>
</evidence>
<dbReference type="InParanoid" id="D4H3F6"/>
<dbReference type="Gene3D" id="1.10.530.10">
    <property type="match status" value="1"/>
</dbReference>
<organism evidence="3 4">
    <name type="scientific">Denitrovibrio acetiphilus (strain DSM 12809 / NBRC 114555 / N2460)</name>
    <dbReference type="NCBI Taxonomy" id="522772"/>
    <lineage>
        <taxon>Bacteria</taxon>
        <taxon>Pseudomonadati</taxon>
        <taxon>Deferribacterota</taxon>
        <taxon>Deferribacteres</taxon>
        <taxon>Deferribacterales</taxon>
        <taxon>Geovibrionaceae</taxon>
        <taxon>Denitrovibrio</taxon>
    </lineage>
</organism>
<name>D4H3F6_DENA2</name>
<dbReference type="PANTHER" id="PTHR30163:SF9">
    <property type="entry name" value="MEMBRANE-BOUND LYTIC MUREIN TRANSGLYCOSYLASE B"/>
    <property type="match status" value="1"/>
</dbReference>
<dbReference type="InterPro" id="IPR023346">
    <property type="entry name" value="Lysozyme-like_dom_sf"/>
</dbReference>
<dbReference type="Proteomes" id="UP000002012">
    <property type="component" value="Chromosome"/>
</dbReference>
<dbReference type="Gene3D" id="1.10.8.350">
    <property type="entry name" value="Bacterial muramidase"/>
    <property type="match status" value="1"/>
</dbReference>
<dbReference type="CAZy" id="GH103">
    <property type="family name" value="Glycoside Hydrolase Family 103"/>
</dbReference>
<evidence type="ECO:0000259" key="2">
    <source>
        <dbReference type="Pfam" id="PF13406"/>
    </source>
</evidence>
<dbReference type="CDD" id="cd13399">
    <property type="entry name" value="Slt35-like"/>
    <property type="match status" value="1"/>
</dbReference>
<reference evidence="3 4" key="1">
    <citation type="journal article" date="2010" name="Stand. Genomic Sci.">
        <title>Complete genome sequence of Denitrovibrio acetiphilus type strain (N2460).</title>
        <authorList>
            <person name="Kiss H."/>
            <person name="Lang E."/>
            <person name="Lapidus A."/>
            <person name="Copeland A."/>
            <person name="Nolan M."/>
            <person name="Glavina Del Rio T."/>
            <person name="Chen F."/>
            <person name="Lucas S."/>
            <person name="Tice H."/>
            <person name="Cheng J.F."/>
            <person name="Han C."/>
            <person name="Goodwin L."/>
            <person name="Pitluck S."/>
            <person name="Liolios K."/>
            <person name="Pati A."/>
            <person name="Ivanova N."/>
            <person name="Mavromatis K."/>
            <person name="Chen A."/>
            <person name="Palaniappan K."/>
            <person name="Land M."/>
            <person name="Hauser L."/>
            <person name="Chang Y.J."/>
            <person name="Jeffries C.D."/>
            <person name="Detter J.C."/>
            <person name="Brettin T."/>
            <person name="Spring S."/>
            <person name="Rohde M."/>
            <person name="Goker M."/>
            <person name="Woyke T."/>
            <person name="Bristow J."/>
            <person name="Eisen J.A."/>
            <person name="Markowitz V."/>
            <person name="Hugenholtz P."/>
            <person name="Kyrpides N.C."/>
            <person name="Klenk H.P."/>
        </authorList>
    </citation>
    <scope>NUCLEOTIDE SEQUENCE [LARGE SCALE GENOMIC DNA]</scope>
    <source>
        <strain evidence="4">DSM 12809 / NBRC 114555 / N2460</strain>
    </source>
</reference>
<dbReference type="STRING" id="522772.Dacet_0441"/>
<protein>
    <submittedName>
        <fullName evidence="3">Lytic murein transglycosylase B</fullName>
    </submittedName>
</protein>
<dbReference type="Pfam" id="PF13406">
    <property type="entry name" value="SLT_2"/>
    <property type="match status" value="1"/>
</dbReference>
<dbReference type="HOGENOM" id="CLU_035402_1_1_0"/>